<dbReference type="AlphaFoldDB" id="A0AAV5TTD7"/>
<evidence type="ECO:0000256" key="1">
    <source>
        <dbReference type="SAM" id="MobiDB-lite"/>
    </source>
</evidence>
<gene>
    <name evidence="2" type="ORF">PENTCL1PPCAC_19468</name>
</gene>
<feature type="compositionally biased region" description="Basic and acidic residues" evidence="1">
    <location>
        <begin position="69"/>
        <end position="84"/>
    </location>
</feature>
<dbReference type="Proteomes" id="UP001432027">
    <property type="component" value="Unassembled WGS sequence"/>
</dbReference>
<keyword evidence="3" id="KW-1185">Reference proteome</keyword>
<comment type="caution">
    <text evidence="2">The sequence shown here is derived from an EMBL/GenBank/DDBJ whole genome shotgun (WGS) entry which is preliminary data.</text>
</comment>
<feature type="region of interest" description="Disordered" evidence="1">
    <location>
        <begin position="23"/>
        <end position="94"/>
    </location>
</feature>
<feature type="non-terminal residue" evidence="2">
    <location>
        <position position="94"/>
    </location>
</feature>
<name>A0AAV5TTD7_9BILA</name>
<proteinExistence type="predicted"/>
<reference evidence="2" key="1">
    <citation type="submission" date="2023-10" db="EMBL/GenBank/DDBJ databases">
        <title>Genome assembly of Pristionchus species.</title>
        <authorList>
            <person name="Yoshida K."/>
            <person name="Sommer R.J."/>
        </authorList>
    </citation>
    <scope>NUCLEOTIDE SEQUENCE</scope>
    <source>
        <strain evidence="2">RS0144</strain>
    </source>
</reference>
<sequence length="94" mass="10669">MEPKKEKVELKEETIEASEIIPSENKAIGEDDHPANDNLLDDQPLHEGNRNDISGSIDRFSTVPTFTKPRKEPKEEKVEPKEEQIDTTQVVPCD</sequence>
<evidence type="ECO:0000313" key="3">
    <source>
        <dbReference type="Proteomes" id="UP001432027"/>
    </source>
</evidence>
<organism evidence="2 3">
    <name type="scientific">Pristionchus entomophagus</name>
    <dbReference type="NCBI Taxonomy" id="358040"/>
    <lineage>
        <taxon>Eukaryota</taxon>
        <taxon>Metazoa</taxon>
        <taxon>Ecdysozoa</taxon>
        <taxon>Nematoda</taxon>
        <taxon>Chromadorea</taxon>
        <taxon>Rhabditida</taxon>
        <taxon>Rhabditina</taxon>
        <taxon>Diplogasteromorpha</taxon>
        <taxon>Diplogasteroidea</taxon>
        <taxon>Neodiplogasteridae</taxon>
        <taxon>Pristionchus</taxon>
    </lineage>
</organism>
<protein>
    <submittedName>
        <fullName evidence="2">Uncharacterized protein</fullName>
    </submittedName>
</protein>
<dbReference type="EMBL" id="BTSX01000004">
    <property type="protein sequence ID" value="GMS97293.1"/>
    <property type="molecule type" value="Genomic_DNA"/>
</dbReference>
<accession>A0AAV5TTD7</accession>
<evidence type="ECO:0000313" key="2">
    <source>
        <dbReference type="EMBL" id="GMS97293.1"/>
    </source>
</evidence>